<dbReference type="AlphaFoldDB" id="A0A395SUX6"/>
<gene>
    <name evidence="1" type="ORF">FLONG3_5344</name>
</gene>
<evidence type="ECO:0000313" key="1">
    <source>
        <dbReference type="EMBL" id="RGP76298.1"/>
    </source>
</evidence>
<organism evidence="1 2">
    <name type="scientific">Fusarium longipes</name>
    <dbReference type="NCBI Taxonomy" id="694270"/>
    <lineage>
        <taxon>Eukaryota</taxon>
        <taxon>Fungi</taxon>
        <taxon>Dikarya</taxon>
        <taxon>Ascomycota</taxon>
        <taxon>Pezizomycotina</taxon>
        <taxon>Sordariomycetes</taxon>
        <taxon>Hypocreomycetidae</taxon>
        <taxon>Hypocreales</taxon>
        <taxon>Nectriaceae</taxon>
        <taxon>Fusarium</taxon>
    </lineage>
</organism>
<accession>A0A395SUX6</accession>
<keyword evidence="2" id="KW-1185">Reference proteome</keyword>
<reference evidence="1 2" key="1">
    <citation type="journal article" date="2018" name="PLoS Pathog.">
        <title>Evolution of structural diversity of trichothecenes, a family of toxins produced by plant pathogenic and entomopathogenic fungi.</title>
        <authorList>
            <person name="Proctor R.H."/>
            <person name="McCormick S.P."/>
            <person name="Kim H.S."/>
            <person name="Cardoza R.E."/>
            <person name="Stanley A.M."/>
            <person name="Lindo L."/>
            <person name="Kelly A."/>
            <person name="Brown D.W."/>
            <person name="Lee T."/>
            <person name="Vaughan M.M."/>
            <person name="Alexander N.J."/>
            <person name="Busman M."/>
            <person name="Gutierrez S."/>
        </authorList>
    </citation>
    <scope>NUCLEOTIDE SEQUENCE [LARGE SCALE GENOMIC DNA]</scope>
    <source>
        <strain evidence="1 2">NRRL 20695</strain>
    </source>
</reference>
<comment type="caution">
    <text evidence="1">The sequence shown here is derived from an EMBL/GenBank/DDBJ whole genome shotgun (WGS) entry which is preliminary data.</text>
</comment>
<evidence type="ECO:0008006" key="3">
    <source>
        <dbReference type="Google" id="ProtNLM"/>
    </source>
</evidence>
<evidence type="ECO:0000313" key="2">
    <source>
        <dbReference type="Proteomes" id="UP000266234"/>
    </source>
</evidence>
<proteinExistence type="predicted"/>
<dbReference type="EMBL" id="PXOG01000115">
    <property type="protein sequence ID" value="RGP76298.1"/>
    <property type="molecule type" value="Genomic_DNA"/>
</dbReference>
<name>A0A395SUX6_9HYPO</name>
<protein>
    <recommendedName>
        <fullName evidence="3">F-box domain-containing protein</fullName>
    </recommendedName>
</protein>
<dbReference type="Proteomes" id="UP000266234">
    <property type="component" value="Unassembled WGS sequence"/>
</dbReference>
<dbReference type="OrthoDB" id="5104176at2759"/>
<dbReference type="STRING" id="694270.A0A395SUX6"/>
<sequence length="471" mass="53843">MTCLSKLPVEILTRICQFVGRMSANPLQNLCLANKTFNEIGSPWLIQRWSHSQDCPTPHMIPFLLRLLEHPKLRKQIKSLGIIYESTLGAPHTSIELDKKTRSHLSKTAASDVNMETYYLASLCAHIQRGYEDALAVLFLAWCPGLTHLSLTIPQFSVIEGDHSHILTFAREAILQLTRDEETGENLPLAELRHIELHCYDRWHWFYYEMATMFFHLPKLKSLLISGLSDFPTIEMDWTGEYADRYTLPISDASSTIEELILTKAGLASDGLETLLIGIKNLRKLKIQLSHSPQEDIPDREQIAETIKICQGTLEEYDIQIESHRCLLDPDSRNLDYDLLADEILLVEDIYQDFIHLRRISCPMTDLLCQVPDDTEHKLNIILSRLPGSIEYLKPRCPDMVNGWVSSEERAKPYTEAFVKLLNQAGSGQWFHNLKVLDLSETFVDDPDTVDIVRLKDIAKSRGVQLLLHQG</sequence>